<evidence type="ECO:0000256" key="8">
    <source>
        <dbReference type="SAM" id="Coils"/>
    </source>
</evidence>
<protein>
    <recommendedName>
        <fullName evidence="2">histidine kinase</fullName>
        <ecNumber evidence="2">2.7.13.3</ecNumber>
    </recommendedName>
</protein>
<dbReference type="InterPro" id="IPR035965">
    <property type="entry name" value="PAS-like_dom_sf"/>
</dbReference>
<dbReference type="Pfam" id="PF08448">
    <property type="entry name" value="PAS_4"/>
    <property type="match status" value="1"/>
</dbReference>
<evidence type="ECO:0000259" key="11">
    <source>
        <dbReference type="PROSITE" id="PS50112"/>
    </source>
</evidence>
<dbReference type="SUPFAM" id="SSF55874">
    <property type="entry name" value="ATPase domain of HSP90 chaperone/DNA topoisomerase II/histidine kinase"/>
    <property type="match status" value="1"/>
</dbReference>
<evidence type="ECO:0000256" key="2">
    <source>
        <dbReference type="ARBA" id="ARBA00012438"/>
    </source>
</evidence>
<evidence type="ECO:0000256" key="7">
    <source>
        <dbReference type="ARBA" id="ARBA00023136"/>
    </source>
</evidence>
<feature type="domain" description="PAS" evidence="11">
    <location>
        <begin position="168"/>
        <end position="238"/>
    </location>
</feature>
<evidence type="ECO:0000259" key="12">
    <source>
        <dbReference type="PROSITE" id="PS50113"/>
    </source>
</evidence>
<evidence type="ECO:0000256" key="3">
    <source>
        <dbReference type="ARBA" id="ARBA00022553"/>
    </source>
</evidence>
<feature type="domain" description="PAS" evidence="11">
    <location>
        <begin position="294"/>
        <end position="365"/>
    </location>
</feature>
<comment type="caution">
    <text evidence="13">The sequence shown here is derived from an EMBL/GenBank/DDBJ whole genome shotgun (WGS) entry which is preliminary data.</text>
</comment>
<dbReference type="InterPro" id="IPR052162">
    <property type="entry name" value="Sensor_kinase/Photoreceptor"/>
</dbReference>
<evidence type="ECO:0000256" key="4">
    <source>
        <dbReference type="ARBA" id="ARBA00022679"/>
    </source>
</evidence>
<feature type="domain" description="PAS" evidence="11">
    <location>
        <begin position="32"/>
        <end position="84"/>
    </location>
</feature>
<dbReference type="InterPro" id="IPR005467">
    <property type="entry name" value="His_kinase_dom"/>
</dbReference>
<dbReference type="FunFam" id="3.30.450.20:FF:000099">
    <property type="entry name" value="Sensory box sensor histidine kinase"/>
    <property type="match status" value="1"/>
</dbReference>
<dbReference type="RefSeq" id="WP_023069232.1">
    <property type="nucleotide sequence ID" value="NZ_AUZM01000094.1"/>
</dbReference>
<dbReference type="InterPro" id="IPR003594">
    <property type="entry name" value="HATPase_dom"/>
</dbReference>
<dbReference type="SMART" id="SM00388">
    <property type="entry name" value="HisKA"/>
    <property type="match status" value="1"/>
</dbReference>
<dbReference type="Pfam" id="PF00512">
    <property type="entry name" value="HisKA"/>
    <property type="match status" value="1"/>
</dbReference>
<keyword evidence="14" id="KW-1185">Reference proteome</keyword>
<dbReference type="SUPFAM" id="SSF55785">
    <property type="entry name" value="PYP-like sensor domain (PAS domain)"/>
    <property type="match status" value="3"/>
</dbReference>
<dbReference type="InterPro" id="IPR013656">
    <property type="entry name" value="PAS_4"/>
</dbReference>
<keyword evidence="6" id="KW-0902">Two-component regulatory system</keyword>
<dbReference type="CDD" id="cd16922">
    <property type="entry name" value="HATPase_EvgS-ArcB-TorS-like"/>
    <property type="match status" value="1"/>
</dbReference>
<dbReference type="Gene3D" id="3.30.565.10">
    <property type="entry name" value="Histidine kinase-like ATPase, C-terminal domain"/>
    <property type="match status" value="1"/>
</dbReference>
<dbReference type="PRINTS" id="PR00344">
    <property type="entry name" value="BCTRLSENSOR"/>
</dbReference>
<feature type="coiled-coil region" evidence="8">
    <location>
        <begin position="151"/>
        <end position="178"/>
    </location>
</feature>
<dbReference type="PROSITE" id="PS50109">
    <property type="entry name" value="HIS_KIN"/>
    <property type="match status" value="1"/>
</dbReference>
<evidence type="ECO:0000256" key="9">
    <source>
        <dbReference type="SAM" id="MobiDB-lite"/>
    </source>
</evidence>
<keyword evidence="5" id="KW-0418">Kinase</keyword>
<dbReference type="AlphaFoldDB" id="U7QCQ1"/>
<dbReference type="SMART" id="SM00387">
    <property type="entry name" value="HATPase_c"/>
    <property type="match status" value="1"/>
</dbReference>
<dbReference type="GO" id="GO:0000155">
    <property type="term" value="F:phosphorelay sensor kinase activity"/>
    <property type="evidence" value="ECO:0007669"/>
    <property type="project" value="InterPro"/>
</dbReference>
<dbReference type="Pfam" id="PF13426">
    <property type="entry name" value="PAS_9"/>
    <property type="match status" value="1"/>
</dbReference>
<dbReference type="PROSITE" id="PS50113">
    <property type="entry name" value="PAC"/>
    <property type="match status" value="1"/>
</dbReference>
<reference evidence="13 14" key="1">
    <citation type="journal article" date="2013" name="Front. Microbiol.">
        <title>Comparative genomic analyses of the cyanobacterium, Lyngbya aestuarii BL J, a powerful hydrogen producer.</title>
        <authorList>
            <person name="Kothari A."/>
            <person name="Vaughn M."/>
            <person name="Garcia-Pichel F."/>
        </authorList>
    </citation>
    <scope>NUCLEOTIDE SEQUENCE [LARGE SCALE GENOMIC DNA]</scope>
    <source>
        <strain evidence="13 14">BL J</strain>
    </source>
</reference>
<evidence type="ECO:0000256" key="1">
    <source>
        <dbReference type="ARBA" id="ARBA00000085"/>
    </source>
</evidence>
<feature type="region of interest" description="Disordered" evidence="9">
    <location>
        <begin position="98"/>
        <end position="122"/>
    </location>
</feature>
<dbReference type="InterPro" id="IPR000014">
    <property type="entry name" value="PAS"/>
</dbReference>
<dbReference type="InterPro" id="IPR001610">
    <property type="entry name" value="PAC"/>
</dbReference>
<comment type="catalytic activity">
    <reaction evidence="1">
        <text>ATP + protein L-histidine = ADP + protein N-phospho-L-histidine.</text>
        <dbReference type="EC" id="2.7.13.3"/>
    </reaction>
</comment>
<dbReference type="InterPro" id="IPR036097">
    <property type="entry name" value="HisK_dim/P_sf"/>
</dbReference>
<dbReference type="Gene3D" id="3.30.450.20">
    <property type="entry name" value="PAS domain"/>
    <property type="match status" value="3"/>
</dbReference>
<dbReference type="PANTHER" id="PTHR43304">
    <property type="entry name" value="PHYTOCHROME-LIKE PROTEIN CPH1"/>
    <property type="match status" value="1"/>
</dbReference>
<dbReference type="PANTHER" id="PTHR43304:SF1">
    <property type="entry name" value="PAC DOMAIN-CONTAINING PROTEIN"/>
    <property type="match status" value="1"/>
</dbReference>
<dbReference type="SMART" id="SM00086">
    <property type="entry name" value="PAC"/>
    <property type="match status" value="3"/>
</dbReference>
<dbReference type="Gene3D" id="1.10.287.130">
    <property type="match status" value="1"/>
</dbReference>
<proteinExistence type="predicted"/>
<dbReference type="CDD" id="cd00082">
    <property type="entry name" value="HisKA"/>
    <property type="match status" value="1"/>
</dbReference>
<dbReference type="FunFam" id="3.30.565.10:FF:000006">
    <property type="entry name" value="Sensor histidine kinase WalK"/>
    <property type="match status" value="1"/>
</dbReference>
<dbReference type="Pfam" id="PF02518">
    <property type="entry name" value="HATPase_c"/>
    <property type="match status" value="1"/>
</dbReference>
<name>U7QCQ1_9CYAN</name>
<evidence type="ECO:0000256" key="6">
    <source>
        <dbReference type="ARBA" id="ARBA00023012"/>
    </source>
</evidence>
<dbReference type="Pfam" id="PF08447">
    <property type="entry name" value="PAS_3"/>
    <property type="match status" value="1"/>
</dbReference>
<evidence type="ECO:0000256" key="5">
    <source>
        <dbReference type="ARBA" id="ARBA00022777"/>
    </source>
</evidence>
<accession>U7QCQ1</accession>
<dbReference type="NCBIfam" id="TIGR00229">
    <property type="entry name" value="sensory_box"/>
    <property type="match status" value="3"/>
</dbReference>
<dbReference type="InterPro" id="IPR000700">
    <property type="entry name" value="PAS-assoc_C"/>
</dbReference>
<dbReference type="EC" id="2.7.13.3" evidence="2"/>
<dbReference type="Proteomes" id="UP000017127">
    <property type="component" value="Unassembled WGS sequence"/>
</dbReference>
<feature type="domain" description="PAC" evidence="12">
    <location>
        <begin position="241"/>
        <end position="293"/>
    </location>
</feature>
<dbReference type="PATRIC" id="fig|1348334.3.peg.5344"/>
<evidence type="ECO:0000313" key="14">
    <source>
        <dbReference type="Proteomes" id="UP000017127"/>
    </source>
</evidence>
<dbReference type="SMART" id="SM00091">
    <property type="entry name" value="PAS"/>
    <property type="match status" value="3"/>
</dbReference>
<organism evidence="13 14">
    <name type="scientific">Lyngbya aestuarii BL J</name>
    <dbReference type="NCBI Taxonomy" id="1348334"/>
    <lineage>
        <taxon>Bacteria</taxon>
        <taxon>Bacillati</taxon>
        <taxon>Cyanobacteriota</taxon>
        <taxon>Cyanophyceae</taxon>
        <taxon>Oscillatoriophycideae</taxon>
        <taxon>Oscillatoriales</taxon>
        <taxon>Microcoleaceae</taxon>
        <taxon>Lyngbya</taxon>
    </lineage>
</organism>
<keyword evidence="4" id="KW-0808">Transferase</keyword>
<dbReference type="PROSITE" id="PS50112">
    <property type="entry name" value="PAS"/>
    <property type="match status" value="3"/>
</dbReference>
<dbReference type="InterPro" id="IPR004358">
    <property type="entry name" value="Sig_transdc_His_kin-like_C"/>
</dbReference>
<dbReference type="CDD" id="cd00130">
    <property type="entry name" value="PAS"/>
    <property type="match status" value="3"/>
</dbReference>
<evidence type="ECO:0000259" key="10">
    <source>
        <dbReference type="PROSITE" id="PS50109"/>
    </source>
</evidence>
<evidence type="ECO:0000313" key="13">
    <source>
        <dbReference type="EMBL" id="ERT04491.1"/>
    </source>
</evidence>
<dbReference type="FunFam" id="1.10.287.130:FF:000001">
    <property type="entry name" value="Two-component sensor histidine kinase"/>
    <property type="match status" value="1"/>
</dbReference>
<dbReference type="InterPro" id="IPR003661">
    <property type="entry name" value="HisK_dim/P_dom"/>
</dbReference>
<dbReference type="InterPro" id="IPR013655">
    <property type="entry name" value="PAS_fold_3"/>
</dbReference>
<dbReference type="InterPro" id="IPR036890">
    <property type="entry name" value="HATPase_C_sf"/>
</dbReference>
<sequence>MDQRTSQLENTNAKLQREIEARAILAEELLASEARLAGILDNANDAIISVNENHQIILFNKGAEKIFGYQSEEVLGQALNLLLPRRFSATHSEQIKTFGKQSQTARNMGENREISGRRQNGQEFPAEASISRLRLGNTITYTAILRDISERVAVLKERQQAETALRESEQRYATLAEVSPVGIFRSDAAGNCLYVNERWCQIAGLSLEQSLGQGWIQTLHQDDRDRVIQSWKQALYDRCSFQLEYRFQRTDGMITWVFGQAVAETDIKGEIKGFVGSITDINDRKQAEATLQESERRWRSLLENVHLAVVGLNDQGIIDYVNPFFLELTGYTQTELLGQDWFTTFLQASQRSPVYQYFQEFLKQQLHSYYQNTILTKSGEEKIIAWNNTRLQSLQGDALGTMSIGEDITERYAIERIKNEFISVVSHELRTPLTAIHGALNLLSTGLVAPESSRGQHVINIAAESTERLVRLVNDILELERLECGRIKLVKHCVNAAQLLRVAQDQMQVMANRTGIKLEILPQDLEFEADGDRMIQVLTNLMSNAIKFSDSGSTIKLSVEAEWRTFDGETPMASVLFCIRDQGRGIPPEKMESIFERFQQVDASDSRQKGGTGLGLAICRSIVEQHGGIIWVESVLDQESCFYFSIPVKISEENYHEQ</sequence>
<dbReference type="EMBL" id="AUZM01000094">
    <property type="protein sequence ID" value="ERT04491.1"/>
    <property type="molecule type" value="Genomic_DNA"/>
</dbReference>
<gene>
    <name evidence="13" type="ORF">M595_5560</name>
</gene>
<feature type="domain" description="Histidine kinase" evidence="10">
    <location>
        <begin position="424"/>
        <end position="650"/>
    </location>
</feature>
<keyword evidence="3" id="KW-0597">Phosphoprotein</keyword>
<dbReference type="SUPFAM" id="SSF47384">
    <property type="entry name" value="Homodimeric domain of signal transducing histidine kinase"/>
    <property type="match status" value="1"/>
</dbReference>
<keyword evidence="8" id="KW-0175">Coiled coil</keyword>
<keyword evidence="7" id="KW-0472">Membrane</keyword>